<keyword evidence="1" id="KW-0489">Methyltransferase</keyword>
<accession>A0A9P1EIM6</accession>
<sequence>MRLKLDLSLMEHYERHCPLQERRYNCMILPPLGYKIPIK</sequence>
<dbReference type="Pfam" id="PF03141">
    <property type="entry name" value="Methyltransf_29"/>
    <property type="match status" value="1"/>
</dbReference>
<protein>
    <recommendedName>
        <fullName evidence="5">Methyltransferase</fullName>
    </recommendedName>
</protein>
<organism evidence="3 4">
    <name type="scientific">Cuscuta europaea</name>
    <name type="common">European dodder</name>
    <dbReference type="NCBI Taxonomy" id="41803"/>
    <lineage>
        <taxon>Eukaryota</taxon>
        <taxon>Viridiplantae</taxon>
        <taxon>Streptophyta</taxon>
        <taxon>Embryophyta</taxon>
        <taxon>Tracheophyta</taxon>
        <taxon>Spermatophyta</taxon>
        <taxon>Magnoliopsida</taxon>
        <taxon>eudicotyledons</taxon>
        <taxon>Gunneridae</taxon>
        <taxon>Pentapetalae</taxon>
        <taxon>asterids</taxon>
        <taxon>lamiids</taxon>
        <taxon>Solanales</taxon>
        <taxon>Convolvulaceae</taxon>
        <taxon>Cuscuteae</taxon>
        <taxon>Cuscuta</taxon>
        <taxon>Cuscuta subgen. Cuscuta</taxon>
    </lineage>
</organism>
<gene>
    <name evidence="3" type="ORF">CEURO_LOCUS18471</name>
</gene>
<dbReference type="EMBL" id="CAMAPE010000052">
    <property type="protein sequence ID" value="CAH9109360.1"/>
    <property type="molecule type" value="Genomic_DNA"/>
</dbReference>
<evidence type="ECO:0008006" key="5">
    <source>
        <dbReference type="Google" id="ProtNLM"/>
    </source>
</evidence>
<comment type="caution">
    <text evidence="3">The sequence shown here is derived from an EMBL/GenBank/DDBJ whole genome shotgun (WGS) entry which is preliminary data.</text>
</comment>
<proteinExistence type="predicted"/>
<keyword evidence="4" id="KW-1185">Reference proteome</keyword>
<dbReference type="GO" id="GO:0032259">
    <property type="term" value="P:methylation"/>
    <property type="evidence" value="ECO:0007669"/>
    <property type="project" value="UniProtKB-KW"/>
</dbReference>
<dbReference type="InterPro" id="IPR004159">
    <property type="entry name" value="Put_SAM_MeTrfase"/>
</dbReference>
<reference evidence="3" key="1">
    <citation type="submission" date="2022-07" db="EMBL/GenBank/DDBJ databases">
        <authorList>
            <person name="Macas J."/>
            <person name="Novak P."/>
            <person name="Neumann P."/>
        </authorList>
    </citation>
    <scope>NUCLEOTIDE SEQUENCE</scope>
</reference>
<evidence type="ECO:0000256" key="2">
    <source>
        <dbReference type="ARBA" id="ARBA00023180"/>
    </source>
</evidence>
<name>A0A9P1EIM6_CUSEU</name>
<dbReference type="GO" id="GO:0008168">
    <property type="term" value="F:methyltransferase activity"/>
    <property type="evidence" value="ECO:0007669"/>
    <property type="project" value="UniProtKB-KW"/>
</dbReference>
<dbReference type="AlphaFoldDB" id="A0A9P1EIM6"/>
<evidence type="ECO:0000256" key="1">
    <source>
        <dbReference type="ARBA" id="ARBA00022603"/>
    </source>
</evidence>
<dbReference type="OrthoDB" id="1661442at2759"/>
<keyword evidence="2" id="KW-0325">Glycoprotein</keyword>
<evidence type="ECO:0000313" key="3">
    <source>
        <dbReference type="EMBL" id="CAH9109360.1"/>
    </source>
</evidence>
<evidence type="ECO:0000313" key="4">
    <source>
        <dbReference type="Proteomes" id="UP001152484"/>
    </source>
</evidence>
<dbReference type="Proteomes" id="UP001152484">
    <property type="component" value="Unassembled WGS sequence"/>
</dbReference>
<keyword evidence="1" id="KW-0808">Transferase</keyword>